<feature type="domain" description="ABC transmembrane type-1" evidence="8">
    <location>
        <begin position="81"/>
        <end position="264"/>
    </location>
</feature>
<dbReference type="Gene3D" id="1.10.3720.10">
    <property type="entry name" value="MetI-like"/>
    <property type="match status" value="2"/>
</dbReference>
<dbReference type="NCBIfam" id="TIGR01097">
    <property type="entry name" value="PhnE"/>
    <property type="match status" value="2"/>
</dbReference>
<comment type="caution">
    <text evidence="9">The sequence shown here is derived from an EMBL/GenBank/DDBJ whole genome shotgun (WGS) entry which is preliminary data.</text>
</comment>
<protein>
    <submittedName>
        <fullName evidence="9">Phosphonate ABC transporter, permease protein PhnE</fullName>
    </submittedName>
</protein>
<feature type="transmembrane region" description="Helical" evidence="7">
    <location>
        <begin position="24"/>
        <end position="45"/>
    </location>
</feature>
<feature type="transmembrane region" description="Helical" evidence="7">
    <location>
        <begin position="487"/>
        <end position="507"/>
    </location>
</feature>
<proteinExistence type="inferred from homology"/>
<reference evidence="10" key="1">
    <citation type="journal article" date="2019" name="Int. J. Syst. Evol. Microbiol.">
        <title>The Global Catalogue of Microorganisms (GCM) 10K type strain sequencing project: providing services to taxonomists for standard genome sequencing and annotation.</title>
        <authorList>
            <consortium name="The Broad Institute Genomics Platform"/>
            <consortium name="The Broad Institute Genome Sequencing Center for Infectious Disease"/>
            <person name="Wu L."/>
            <person name="Ma J."/>
        </authorList>
    </citation>
    <scope>NUCLEOTIDE SEQUENCE [LARGE SCALE GENOMIC DNA]</scope>
    <source>
        <strain evidence="10">JCM 1490</strain>
    </source>
</reference>
<dbReference type="Proteomes" id="UP001596455">
    <property type="component" value="Unassembled WGS sequence"/>
</dbReference>
<feature type="transmembrane region" description="Helical" evidence="7">
    <location>
        <begin position="358"/>
        <end position="380"/>
    </location>
</feature>
<accession>A0ABW2Q9H2</accession>
<gene>
    <name evidence="9" type="primary">phnE</name>
    <name evidence="9" type="ORF">ACFQQL_11340</name>
</gene>
<evidence type="ECO:0000256" key="5">
    <source>
        <dbReference type="ARBA" id="ARBA00022989"/>
    </source>
</evidence>
<keyword evidence="5 7" id="KW-1133">Transmembrane helix</keyword>
<feature type="transmembrane region" description="Helical" evidence="7">
    <location>
        <begin position="85"/>
        <end position="110"/>
    </location>
</feature>
<comment type="similarity">
    <text evidence="7">Belongs to the binding-protein-dependent transport system permease family.</text>
</comment>
<evidence type="ECO:0000256" key="1">
    <source>
        <dbReference type="ARBA" id="ARBA00004651"/>
    </source>
</evidence>
<evidence type="ECO:0000256" key="3">
    <source>
        <dbReference type="ARBA" id="ARBA00022475"/>
    </source>
</evidence>
<dbReference type="InterPro" id="IPR005769">
    <property type="entry name" value="PhnE/PtxC"/>
</dbReference>
<evidence type="ECO:0000256" key="6">
    <source>
        <dbReference type="ARBA" id="ARBA00023136"/>
    </source>
</evidence>
<dbReference type="InterPro" id="IPR000515">
    <property type="entry name" value="MetI-like"/>
</dbReference>
<feature type="domain" description="ABC transmembrane type-1" evidence="8">
    <location>
        <begin position="354"/>
        <end position="537"/>
    </location>
</feature>
<dbReference type="PROSITE" id="PS50928">
    <property type="entry name" value="ABC_TM1"/>
    <property type="match status" value="2"/>
</dbReference>
<organism evidence="9 10">
    <name type="scientific">Georgenia alba</name>
    <dbReference type="NCBI Taxonomy" id="2233858"/>
    <lineage>
        <taxon>Bacteria</taxon>
        <taxon>Bacillati</taxon>
        <taxon>Actinomycetota</taxon>
        <taxon>Actinomycetes</taxon>
        <taxon>Micrococcales</taxon>
        <taxon>Bogoriellaceae</taxon>
        <taxon>Georgenia</taxon>
    </lineage>
</organism>
<feature type="transmembrane region" description="Helical" evidence="7">
    <location>
        <begin position="122"/>
        <end position="143"/>
    </location>
</feature>
<feature type="transmembrane region" description="Helical" evidence="7">
    <location>
        <begin position="246"/>
        <end position="267"/>
    </location>
</feature>
<evidence type="ECO:0000256" key="2">
    <source>
        <dbReference type="ARBA" id="ARBA00022448"/>
    </source>
</evidence>
<evidence type="ECO:0000313" key="10">
    <source>
        <dbReference type="Proteomes" id="UP001596455"/>
    </source>
</evidence>
<dbReference type="RefSeq" id="WP_382394385.1">
    <property type="nucleotide sequence ID" value="NZ_JBHTCQ010000002.1"/>
</dbReference>
<keyword evidence="2 7" id="KW-0813">Transport</keyword>
<dbReference type="PANTHER" id="PTHR30043">
    <property type="entry name" value="PHOSPHONATES TRANSPORT SYSTEM PERMEASE PROTEIN"/>
    <property type="match status" value="1"/>
</dbReference>
<evidence type="ECO:0000313" key="9">
    <source>
        <dbReference type="EMBL" id="MFC7405704.1"/>
    </source>
</evidence>
<feature type="transmembrane region" description="Helical" evidence="7">
    <location>
        <begin position="214"/>
        <end position="234"/>
    </location>
</feature>
<evidence type="ECO:0000259" key="8">
    <source>
        <dbReference type="PROSITE" id="PS50928"/>
    </source>
</evidence>
<evidence type="ECO:0000256" key="4">
    <source>
        <dbReference type="ARBA" id="ARBA00022692"/>
    </source>
</evidence>
<feature type="transmembrane region" description="Helical" evidence="7">
    <location>
        <begin position="149"/>
        <end position="167"/>
    </location>
</feature>
<dbReference type="InterPro" id="IPR035906">
    <property type="entry name" value="MetI-like_sf"/>
</dbReference>
<feature type="transmembrane region" description="Helical" evidence="7">
    <location>
        <begin position="519"/>
        <end position="540"/>
    </location>
</feature>
<evidence type="ECO:0000256" key="7">
    <source>
        <dbReference type="RuleBase" id="RU363032"/>
    </source>
</evidence>
<dbReference type="EMBL" id="JBHTCQ010000002">
    <property type="protein sequence ID" value="MFC7405704.1"/>
    <property type="molecule type" value="Genomic_DNA"/>
</dbReference>
<dbReference type="PANTHER" id="PTHR30043:SF1">
    <property type="entry name" value="ABC TRANSPORT SYSTEM PERMEASE PROTEIN P69"/>
    <property type="match status" value="1"/>
</dbReference>
<keyword evidence="3" id="KW-1003">Cell membrane</keyword>
<keyword evidence="10" id="KW-1185">Reference proteome</keyword>
<name>A0ABW2Q9H2_9MICO</name>
<sequence>MAETAVAQPVRAGSAAGAAPRSQAWLVALLPVVYVGVSLFGFWWIDVSPSSLVAGWEDTRNLLGRMTPPTFGSPATVARLVLETLLIAVAGTSLAALASVPLGAVCAATWTGNRVVQGAARLVVVITRAIPSLVFAIIFVRLFGIGPMAGGLAVTVHSVGMIAKLYADHLEELDRRPQDAVTATGAGRLQTFVATVFSRSLPALTGIVLYRLDINIRASAVLGIVGAGGIGVALQTAMGSLDYRRAAGIVLVIIGLILLLEVISVTVRRRLSVHRHSGTTAHLLPAGRVPHAVGWDGPRRRRLALGLAVVALFAVSLWSLDADLARVRESIPAVGRLLTGMVPPALSGAVFLGVLESLLMAISATTVGVVAGLVLAVLSTDLLVRSRAFNGAVRLVVVLMRGVPDLVFALLFVAALGLGPFPGFLALAISCTALAAKFFTDALESLDPLPREALEATGASRVQVFVSAVWPQFVPSFLGNGLFTSDLALRESTVLGIVGAGGIGFLLHESVGTLRYETTSAILVLLVVVVLGIESAARWVRRKVF</sequence>
<dbReference type="CDD" id="cd06261">
    <property type="entry name" value="TM_PBP2"/>
    <property type="match status" value="2"/>
</dbReference>
<dbReference type="SUPFAM" id="SSF161098">
    <property type="entry name" value="MetI-like"/>
    <property type="match status" value="2"/>
</dbReference>
<comment type="subcellular location">
    <subcellularLocation>
        <location evidence="1 7">Cell membrane</location>
        <topology evidence="1 7">Multi-pass membrane protein</topology>
    </subcellularLocation>
</comment>
<keyword evidence="6 7" id="KW-0472">Membrane</keyword>
<feature type="transmembrane region" description="Helical" evidence="7">
    <location>
        <begin position="303"/>
        <end position="320"/>
    </location>
</feature>
<dbReference type="Pfam" id="PF00528">
    <property type="entry name" value="BPD_transp_1"/>
    <property type="match status" value="2"/>
</dbReference>
<keyword evidence="4 7" id="KW-0812">Transmembrane</keyword>